<accession>A0A8X6T3T3</accession>
<reference evidence="1" key="1">
    <citation type="submission" date="2020-08" db="EMBL/GenBank/DDBJ databases">
        <title>Multicomponent nature underlies the extraordinary mechanical properties of spider dragline silk.</title>
        <authorList>
            <person name="Kono N."/>
            <person name="Nakamura H."/>
            <person name="Mori M."/>
            <person name="Yoshida Y."/>
            <person name="Ohtoshi R."/>
            <person name="Malay A.D."/>
            <person name="Moran D.A.P."/>
            <person name="Tomita M."/>
            <person name="Numata K."/>
            <person name="Arakawa K."/>
        </authorList>
    </citation>
    <scope>NUCLEOTIDE SEQUENCE</scope>
</reference>
<dbReference type="Proteomes" id="UP000887013">
    <property type="component" value="Unassembled WGS sequence"/>
</dbReference>
<keyword evidence="2" id="KW-1185">Reference proteome</keyword>
<gene>
    <name evidence="1" type="ORF">NPIL_267341</name>
</gene>
<evidence type="ECO:0000313" key="2">
    <source>
        <dbReference type="Proteomes" id="UP000887013"/>
    </source>
</evidence>
<dbReference type="AlphaFoldDB" id="A0A8X6T3T3"/>
<sequence length="85" mass="9432">MPLRIAVMDKGGKAEGYYIARERDIKASGGIRRSFLEKFCAETDINGLRIWKQSHFLSAAATALFVSATNSARGSQLCLSKHERQ</sequence>
<comment type="caution">
    <text evidence="1">The sequence shown here is derived from an EMBL/GenBank/DDBJ whole genome shotgun (WGS) entry which is preliminary data.</text>
</comment>
<organism evidence="1 2">
    <name type="scientific">Nephila pilipes</name>
    <name type="common">Giant wood spider</name>
    <name type="synonym">Nephila maculata</name>
    <dbReference type="NCBI Taxonomy" id="299642"/>
    <lineage>
        <taxon>Eukaryota</taxon>
        <taxon>Metazoa</taxon>
        <taxon>Ecdysozoa</taxon>
        <taxon>Arthropoda</taxon>
        <taxon>Chelicerata</taxon>
        <taxon>Arachnida</taxon>
        <taxon>Araneae</taxon>
        <taxon>Araneomorphae</taxon>
        <taxon>Entelegynae</taxon>
        <taxon>Araneoidea</taxon>
        <taxon>Nephilidae</taxon>
        <taxon>Nephila</taxon>
    </lineage>
</organism>
<evidence type="ECO:0000313" key="1">
    <source>
        <dbReference type="EMBL" id="GFS71707.1"/>
    </source>
</evidence>
<protein>
    <submittedName>
        <fullName evidence="1">Uncharacterized protein</fullName>
    </submittedName>
</protein>
<dbReference type="EMBL" id="BMAW01049666">
    <property type="protein sequence ID" value="GFS71707.1"/>
    <property type="molecule type" value="Genomic_DNA"/>
</dbReference>
<name>A0A8X6T3T3_NEPPI</name>
<proteinExistence type="predicted"/>